<evidence type="ECO:0000313" key="1">
    <source>
        <dbReference type="EMBL" id="KAI3772801.1"/>
    </source>
</evidence>
<reference evidence="2" key="1">
    <citation type="journal article" date="2022" name="Mol. Ecol. Resour.">
        <title>The genomes of chicory, endive, great burdock and yacon provide insights into Asteraceae palaeo-polyploidization history and plant inulin production.</title>
        <authorList>
            <person name="Fan W."/>
            <person name="Wang S."/>
            <person name="Wang H."/>
            <person name="Wang A."/>
            <person name="Jiang F."/>
            <person name="Liu H."/>
            <person name="Zhao H."/>
            <person name="Xu D."/>
            <person name="Zhang Y."/>
        </authorList>
    </citation>
    <scope>NUCLEOTIDE SEQUENCE [LARGE SCALE GENOMIC DNA]</scope>
    <source>
        <strain evidence="2">cv. Niubang</strain>
    </source>
</reference>
<gene>
    <name evidence="1" type="ORF">L6452_03995</name>
</gene>
<protein>
    <submittedName>
        <fullName evidence="1">Uncharacterized protein</fullName>
    </submittedName>
</protein>
<name>A0ACB9FPP9_ARCLA</name>
<organism evidence="1 2">
    <name type="scientific">Arctium lappa</name>
    <name type="common">Greater burdock</name>
    <name type="synonym">Lappa major</name>
    <dbReference type="NCBI Taxonomy" id="4217"/>
    <lineage>
        <taxon>Eukaryota</taxon>
        <taxon>Viridiplantae</taxon>
        <taxon>Streptophyta</taxon>
        <taxon>Embryophyta</taxon>
        <taxon>Tracheophyta</taxon>
        <taxon>Spermatophyta</taxon>
        <taxon>Magnoliopsida</taxon>
        <taxon>eudicotyledons</taxon>
        <taxon>Gunneridae</taxon>
        <taxon>Pentapetalae</taxon>
        <taxon>asterids</taxon>
        <taxon>campanulids</taxon>
        <taxon>Asterales</taxon>
        <taxon>Asteraceae</taxon>
        <taxon>Carduoideae</taxon>
        <taxon>Cardueae</taxon>
        <taxon>Arctiinae</taxon>
        <taxon>Arctium</taxon>
    </lineage>
</organism>
<accession>A0ACB9FPP9</accession>
<dbReference type="EMBL" id="CM042047">
    <property type="protein sequence ID" value="KAI3772801.1"/>
    <property type="molecule type" value="Genomic_DNA"/>
</dbReference>
<keyword evidence="2" id="KW-1185">Reference proteome</keyword>
<proteinExistence type="predicted"/>
<comment type="caution">
    <text evidence="1">The sequence shown here is derived from an EMBL/GenBank/DDBJ whole genome shotgun (WGS) entry which is preliminary data.</text>
</comment>
<reference evidence="1 2" key="2">
    <citation type="journal article" date="2022" name="Mol. Ecol. Resour.">
        <title>The genomes of chicory, endive, great burdock and yacon provide insights into Asteraceae paleo-polyploidization history and plant inulin production.</title>
        <authorList>
            <person name="Fan W."/>
            <person name="Wang S."/>
            <person name="Wang H."/>
            <person name="Wang A."/>
            <person name="Jiang F."/>
            <person name="Liu H."/>
            <person name="Zhao H."/>
            <person name="Xu D."/>
            <person name="Zhang Y."/>
        </authorList>
    </citation>
    <scope>NUCLEOTIDE SEQUENCE [LARGE SCALE GENOMIC DNA]</scope>
    <source>
        <strain evidence="2">cv. Niubang</strain>
    </source>
</reference>
<evidence type="ECO:0000313" key="2">
    <source>
        <dbReference type="Proteomes" id="UP001055879"/>
    </source>
</evidence>
<dbReference type="Proteomes" id="UP001055879">
    <property type="component" value="Linkage Group LG01"/>
</dbReference>
<sequence length="269" mass="30266">MAPINSGDNQPNQKIPRESIRKAVTSLLKWKKKQQQISDQKNPISGNIDNFIYLLLTLKKTPHKNFTTIPNKIPLPHSLHTSPESTPTCLIIDDRPKPNSQKLTFEFADKKIKSLGIPISKIIKFSKLKSDYRSFESKIELFNSFDVFLADRRVIGVLPEILGKVFYGKKKKNPVPVELRRDGDWKEEIEKGFCSSLLWLSKGSCSVVKVGRFGGMEVEEVVDNVVAAAGGVAEVVPKKWGGVKSFHLKFFDSLALPIYQKGVKDELKS</sequence>